<accession>A0ACB0J7U2</accession>
<evidence type="ECO:0000313" key="1">
    <source>
        <dbReference type="EMBL" id="CAJ2641058.1"/>
    </source>
</evidence>
<proteinExistence type="predicted"/>
<evidence type="ECO:0000313" key="2">
    <source>
        <dbReference type="Proteomes" id="UP001177021"/>
    </source>
</evidence>
<keyword evidence="2" id="KW-1185">Reference proteome</keyword>
<name>A0ACB0J7U2_TRIPR</name>
<gene>
    <name evidence="1" type="ORF">MILVUS5_LOCUS10793</name>
</gene>
<organism evidence="1 2">
    <name type="scientific">Trifolium pratense</name>
    <name type="common">Red clover</name>
    <dbReference type="NCBI Taxonomy" id="57577"/>
    <lineage>
        <taxon>Eukaryota</taxon>
        <taxon>Viridiplantae</taxon>
        <taxon>Streptophyta</taxon>
        <taxon>Embryophyta</taxon>
        <taxon>Tracheophyta</taxon>
        <taxon>Spermatophyta</taxon>
        <taxon>Magnoliopsida</taxon>
        <taxon>eudicotyledons</taxon>
        <taxon>Gunneridae</taxon>
        <taxon>Pentapetalae</taxon>
        <taxon>rosids</taxon>
        <taxon>fabids</taxon>
        <taxon>Fabales</taxon>
        <taxon>Fabaceae</taxon>
        <taxon>Papilionoideae</taxon>
        <taxon>50 kb inversion clade</taxon>
        <taxon>NPAAA clade</taxon>
        <taxon>Hologalegina</taxon>
        <taxon>IRL clade</taxon>
        <taxon>Trifolieae</taxon>
        <taxon>Trifolium</taxon>
    </lineage>
</organism>
<comment type="caution">
    <text evidence="1">The sequence shown here is derived from an EMBL/GenBank/DDBJ whole genome shotgun (WGS) entry which is preliminary data.</text>
</comment>
<reference evidence="1" key="1">
    <citation type="submission" date="2023-10" db="EMBL/GenBank/DDBJ databases">
        <authorList>
            <person name="Rodriguez Cubillos JULIANA M."/>
            <person name="De Vega J."/>
        </authorList>
    </citation>
    <scope>NUCLEOTIDE SEQUENCE</scope>
</reference>
<sequence>MVFSNVIGFSNTVPKCKIPSVLAALFPINHVFGDPSQWLPVCSDLDSIKSVIRARNIKLVVVLVHTNANDVVSEDRMIALRKRAELEAKYVVILMNPNDESALQLSLNRYGMVYW</sequence>
<protein>
    <submittedName>
        <fullName evidence="1">Uncharacterized protein</fullName>
    </submittedName>
</protein>
<dbReference type="Proteomes" id="UP001177021">
    <property type="component" value="Unassembled WGS sequence"/>
</dbReference>
<dbReference type="EMBL" id="CASHSV030000024">
    <property type="protein sequence ID" value="CAJ2641058.1"/>
    <property type="molecule type" value="Genomic_DNA"/>
</dbReference>